<accession>A0A6C0BIC1</accession>
<name>A0A6C0BIC1_9ZZZZ</name>
<dbReference type="AlphaFoldDB" id="A0A6C0BIC1"/>
<protein>
    <recommendedName>
        <fullName evidence="2">Methyltransferase</fullName>
    </recommendedName>
</protein>
<reference evidence="1" key="1">
    <citation type="journal article" date="2020" name="Nature">
        <title>Giant virus diversity and host interactions through global metagenomics.</title>
        <authorList>
            <person name="Schulz F."/>
            <person name="Roux S."/>
            <person name="Paez-Espino D."/>
            <person name="Jungbluth S."/>
            <person name="Walsh D.A."/>
            <person name="Denef V.J."/>
            <person name="McMahon K.D."/>
            <person name="Konstantinidis K.T."/>
            <person name="Eloe-Fadrosh E.A."/>
            <person name="Kyrpides N.C."/>
            <person name="Woyke T."/>
        </authorList>
    </citation>
    <scope>NUCLEOTIDE SEQUENCE</scope>
    <source>
        <strain evidence="1">GVMAG-M-3300013285-6</strain>
    </source>
</reference>
<organism evidence="1">
    <name type="scientific">viral metagenome</name>
    <dbReference type="NCBI Taxonomy" id="1070528"/>
    <lineage>
        <taxon>unclassified sequences</taxon>
        <taxon>metagenomes</taxon>
        <taxon>organismal metagenomes</taxon>
    </lineage>
</organism>
<dbReference type="EMBL" id="MN739168">
    <property type="protein sequence ID" value="QHS92107.1"/>
    <property type="molecule type" value="Genomic_DNA"/>
</dbReference>
<proteinExistence type="predicted"/>
<evidence type="ECO:0000313" key="1">
    <source>
        <dbReference type="EMBL" id="QHS92107.1"/>
    </source>
</evidence>
<evidence type="ECO:0008006" key="2">
    <source>
        <dbReference type="Google" id="ProtNLM"/>
    </source>
</evidence>
<sequence>MQKYFGGAAQDYFVRKVLKDKTHGTFVEIGSNHPILVNNTYILEAGLGWTGFMVEYLEEYTRDYPRVRPRSYHLNCDATKINWLEEFEKVNFPKNIDYLQIDLDVANRSTLDVLEKMDRQIFDAYKFATITFEHDIYTGNHFDTRRISREIFEKRGYFRVFSDVHAGDHATGTYGEFEDWYVHPDLVDMSFIQKITRTESYRYPALVDIIDQHCVPDA</sequence>